<gene>
    <name evidence="2" type="ORF">HXX08_10040</name>
    <name evidence="3" type="ORF">OZ401_001352</name>
</gene>
<feature type="transmembrane region" description="Helical" evidence="1">
    <location>
        <begin position="27"/>
        <end position="44"/>
    </location>
</feature>
<dbReference type="Proteomes" id="UP000521676">
    <property type="component" value="Unassembled WGS sequence"/>
</dbReference>
<evidence type="ECO:0000313" key="4">
    <source>
        <dbReference type="Proteomes" id="UP000521676"/>
    </source>
</evidence>
<keyword evidence="1" id="KW-1133">Transmembrane helix</keyword>
<protein>
    <submittedName>
        <fullName evidence="2">DUF1345 domain-containing protein</fullName>
    </submittedName>
</protein>
<feature type="transmembrane region" description="Helical" evidence="1">
    <location>
        <begin position="201"/>
        <end position="222"/>
    </location>
</feature>
<evidence type="ECO:0000256" key="1">
    <source>
        <dbReference type="SAM" id="Phobius"/>
    </source>
</evidence>
<keyword evidence="5" id="KW-1185">Reference proteome</keyword>
<feature type="transmembrane region" description="Helical" evidence="1">
    <location>
        <begin position="50"/>
        <end position="68"/>
    </location>
</feature>
<keyword evidence="1" id="KW-0812">Transmembrane</keyword>
<keyword evidence="1" id="KW-0472">Membrane</keyword>
<dbReference type="AlphaFoldDB" id="A0A8T7LW25"/>
<dbReference type="EMBL" id="JACATZ010000001">
    <property type="protein sequence ID" value="NWJ46208.1"/>
    <property type="molecule type" value="Genomic_DNA"/>
</dbReference>
<evidence type="ECO:0000313" key="2">
    <source>
        <dbReference type="EMBL" id="NWJ46208.1"/>
    </source>
</evidence>
<feature type="transmembrane region" description="Helical" evidence="1">
    <location>
        <begin position="80"/>
        <end position="105"/>
    </location>
</feature>
<organism evidence="2 4">
    <name type="scientific">Candidatus Chlorohelix allophototropha</name>
    <dbReference type="NCBI Taxonomy" id="3003348"/>
    <lineage>
        <taxon>Bacteria</taxon>
        <taxon>Bacillati</taxon>
        <taxon>Chloroflexota</taxon>
        <taxon>Chloroflexia</taxon>
        <taxon>Candidatus Chloroheliales</taxon>
        <taxon>Candidatus Chloroheliaceae</taxon>
        <taxon>Candidatus Chlorohelix</taxon>
    </lineage>
</organism>
<evidence type="ECO:0000313" key="5">
    <source>
        <dbReference type="Proteomes" id="UP001431572"/>
    </source>
</evidence>
<name>A0A8T7LW25_9CHLR</name>
<dbReference type="EMBL" id="CP128399">
    <property type="protein sequence ID" value="WJW65584.1"/>
    <property type="molecule type" value="Genomic_DNA"/>
</dbReference>
<proteinExistence type="predicted"/>
<feature type="transmembrane region" description="Helical" evidence="1">
    <location>
        <begin position="169"/>
        <end position="189"/>
    </location>
</feature>
<sequence length="225" mass="25179">MPATTENKPGKKHVPIPHEQWISIRRWPVILALLFTSGIFLVISDRLSIGPNWLPFLAIVMLMIPLTMSRLRGHQRLTRILGLIITGVVTLALASSVVLLITSLLTKSIEAANLLRDAGLIWTANVMTFSVWYWEIDRGGPVARHTHCDTRPDFLFPQMNMHEDDWDNWVPMFIDYIFLAFNHSTAFSPTDTAVLSAKAKILVMAQASISLVVLAVLASRAVNIL</sequence>
<accession>A0A8T7LW25</accession>
<reference evidence="2 4" key="1">
    <citation type="submission" date="2020-06" db="EMBL/GenBank/DDBJ databases">
        <title>Anoxygenic phototrophic Chloroflexota member uses a Type I reaction center.</title>
        <authorList>
            <person name="Tsuji J.M."/>
            <person name="Shaw N.A."/>
            <person name="Nagashima S."/>
            <person name="Venkiteswaran J."/>
            <person name="Schiff S.L."/>
            <person name="Hanada S."/>
            <person name="Tank M."/>
            <person name="Neufeld J.D."/>
        </authorList>
    </citation>
    <scope>NUCLEOTIDE SEQUENCE [LARGE SCALE GENOMIC DNA]</scope>
    <source>
        <strain evidence="2">L227-S17</strain>
    </source>
</reference>
<reference evidence="3" key="2">
    <citation type="journal article" date="2024" name="Nature">
        <title>Anoxygenic phototroph of the Chloroflexota uses a type I reaction centre.</title>
        <authorList>
            <person name="Tsuji J.M."/>
            <person name="Shaw N.A."/>
            <person name="Nagashima S."/>
            <person name="Venkiteswaran J.J."/>
            <person name="Schiff S.L."/>
            <person name="Watanabe T."/>
            <person name="Fukui M."/>
            <person name="Hanada S."/>
            <person name="Tank M."/>
            <person name="Neufeld J.D."/>
        </authorList>
    </citation>
    <scope>NUCLEOTIDE SEQUENCE</scope>
    <source>
        <strain evidence="3">L227-S17</strain>
    </source>
</reference>
<dbReference type="RefSeq" id="WP_341467470.1">
    <property type="nucleotide sequence ID" value="NZ_CP128399.1"/>
</dbReference>
<dbReference type="Proteomes" id="UP001431572">
    <property type="component" value="Chromosome 1"/>
</dbReference>
<evidence type="ECO:0000313" key="3">
    <source>
        <dbReference type="EMBL" id="WJW65584.1"/>
    </source>
</evidence>